<keyword evidence="2" id="KW-1185">Reference proteome</keyword>
<dbReference type="AlphaFoldDB" id="A0A835AHN7"/>
<sequence length="109" mass="12594">MKTATTSCSRAPSHPKLGAPWAWMYDCSVRSVWLVGRPARIPAKHHDCFVQLLCWMIWKHRNDVIFNEAAPSHARLWAACKEEARLWSQRLPPDDRQVSEAWCNAFSSM</sequence>
<evidence type="ECO:0000313" key="2">
    <source>
        <dbReference type="Proteomes" id="UP000636709"/>
    </source>
</evidence>
<accession>A0A835AHN7</accession>
<protein>
    <submittedName>
        <fullName evidence="1">Uncharacterized protein</fullName>
    </submittedName>
</protein>
<dbReference type="OrthoDB" id="684052at2759"/>
<proteinExistence type="predicted"/>
<organism evidence="1 2">
    <name type="scientific">Digitaria exilis</name>
    <dbReference type="NCBI Taxonomy" id="1010633"/>
    <lineage>
        <taxon>Eukaryota</taxon>
        <taxon>Viridiplantae</taxon>
        <taxon>Streptophyta</taxon>
        <taxon>Embryophyta</taxon>
        <taxon>Tracheophyta</taxon>
        <taxon>Spermatophyta</taxon>
        <taxon>Magnoliopsida</taxon>
        <taxon>Liliopsida</taxon>
        <taxon>Poales</taxon>
        <taxon>Poaceae</taxon>
        <taxon>PACMAD clade</taxon>
        <taxon>Panicoideae</taxon>
        <taxon>Panicodae</taxon>
        <taxon>Paniceae</taxon>
        <taxon>Anthephorinae</taxon>
        <taxon>Digitaria</taxon>
    </lineage>
</organism>
<comment type="caution">
    <text evidence="1">The sequence shown here is derived from an EMBL/GenBank/DDBJ whole genome shotgun (WGS) entry which is preliminary data.</text>
</comment>
<gene>
    <name evidence="1" type="ORF">HU200_055236</name>
</gene>
<name>A0A835AHN7_9POAL</name>
<evidence type="ECO:0000313" key="1">
    <source>
        <dbReference type="EMBL" id="KAF8663898.1"/>
    </source>
</evidence>
<reference evidence="1" key="1">
    <citation type="submission" date="2020-07" db="EMBL/GenBank/DDBJ databases">
        <title>Genome sequence and genetic diversity analysis of an under-domesticated orphan crop, white fonio (Digitaria exilis).</title>
        <authorList>
            <person name="Bennetzen J.L."/>
            <person name="Chen S."/>
            <person name="Ma X."/>
            <person name="Wang X."/>
            <person name="Yssel A.E.J."/>
            <person name="Chaluvadi S.R."/>
            <person name="Johnson M."/>
            <person name="Gangashetty P."/>
            <person name="Hamidou F."/>
            <person name="Sanogo M.D."/>
            <person name="Zwaenepoel A."/>
            <person name="Wallace J."/>
            <person name="Van De Peer Y."/>
            <person name="Van Deynze A."/>
        </authorList>
    </citation>
    <scope>NUCLEOTIDE SEQUENCE</scope>
    <source>
        <tissue evidence="1">Leaves</tissue>
    </source>
</reference>
<dbReference type="Proteomes" id="UP000636709">
    <property type="component" value="Unassembled WGS sequence"/>
</dbReference>
<dbReference type="EMBL" id="JACEFO010002359">
    <property type="protein sequence ID" value="KAF8663898.1"/>
    <property type="molecule type" value="Genomic_DNA"/>
</dbReference>